<dbReference type="InterPro" id="IPR011335">
    <property type="entry name" value="Restrct_endonuc-II-like"/>
</dbReference>
<keyword evidence="3" id="KW-0255">Endonuclease</keyword>
<dbReference type="GO" id="GO:0004519">
    <property type="term" value="F:endonuclease activity"/>
    <property type="evidence" value="ECO:0007669"/>
    <property type="project" value="UniProtKB-KW"/>
</dbReference>
<keyword evidence="3" id="KW-0540">Nuclease</keyword>
<feature type="domain" description="Restriction endonuclease type IV Mrr" evidence="2">
    <location>
        <begin position="79"/>
        <end position="191"/>
    </location>
</feature>
<dbReference type="InterPro" id="IPR052906">
    <property type="entry name" value="Type_IV_Methyl-Rstrct_Enzyme"/>
</dbReference>
<proteinExistence type="predicted"/>
<keyword evidence="1" id="KW-0812">Transmembrane</keyword>
<dbReference type="SUPFAM" id="SSF52980">
    <property type="entry name" value="Restriction endonuclease-like"/>
    <property type="match status" value="1"/>
</dbReference>
<keyword evidence="3" id="KW-0378">Hydrolase</keyword>
<name>A0ABV1V5D9_9ACTN</name>
<evidence type="ECO:0000256" key="1">
    <source>
        <dbReference type="SAM" id="Phobius"/>
    </source>
</evidence>
<dbReference type="EMBL" id="JBEPBX010000055">
    <property type="protein sequence ID" value="MER6618258.1"/>
    <property type="molecule type" value="Genomic_DNA"/>
</dbReference>
<dbReference type="InterPro" id="IPR011856">
    <property type="entry name" value="tRNA_endonuc-like_dom_sf"/>
</dbReference>
<comment type="caution">
    <text evidence="3">The sequence shown here is derived from an EMBL/GenBank/DDBJ whole genome shotgun (WGS) entry which is preliminary data.</text>
</comment>
<dbReference type="InterPro" id="IPR007560">
    <property type="entry name" value="Restrct_endonuc_IV_Mrr"/>
</dbReference>
<protein>
    <submittedName>
        <fullName evidence="3">Restriction endonuclease</fullName>
    </submittedName>
</protein>
<dbReference type="PANTHER" id="PTHR30015">
    <property type="entry name" value="MRR RESTRICTION SYSTEM PROTEIN"/>
    <property type="match status" value="1"/>
</dbReference>
<accession>A0ABV1V5D9</accession>
<dbReference type="PANTHER" id="PTHR30015:SF6">
    <property type="entry name" value="SLL1429 PROTEIN"/>
    <property type="match status" value="1"/>
</dbReference>
<evidence type="ECO:0000313" key="4">
    <source>
        <dbReference type="Proteomes" id="UP001445472"/>
    </source>
</evidence>
<evidence type="ECO:0000313" key="3">
    <source>
        <dbReference type="EMBL" id="MER6618258.1"/>
    </source>
</evidence>
<sequence length="225" mass="24577">MPRGAGEWAAAGIVTLALATALARAVVVAGHAAMRVWPVLAALATAALLYAVWRLVRASRAARVRAASLSRLQIALSSIDAMNDEEFEFVLADLLVRDGWTADRVGRQGDQAADVIGRHRRHGRVVIQAKHTKVAGKVGSHVMYEVNGTAGPVHRADVAVVVTNGTFTRDARTWGDRHHVYWIDRDRLHDWAAAGTPLHDLLRLPRRPQRSAVPRRPARLRSGIS</sequence>
<keyword evidence="4" id="KW-1185">Reference proteome</keyword>
<keyword evidence="1" id="KW-0472">Membrane</keyword>
<dbReference type="Pfam" id="PF04471">
    <property type="entry name" value="Mrr_cat"/>
    <property type="match status" value="1"/>
</dbReference>
<dbReference type="Gene3D" id="3.40.1350.10">
    <property type="match status" value="1"/>
</dbReference>
<gene>
    <name evidence="3" type="ORF">ABT276_34145</name>
</gene>
<evidence type="ECO:0000259" key="2">
    <source>
        <dbReference type="Pfam" id="PF04471"/>
    </source>
</evidence>
<feature type="transmembrane region" description="Helical" evidence="1">
    <location>
        <begin position="35"/>
        <end position="56"/>
    </location>
</feature>
<dbReference type="Proteomes" id="UP001445472">
    <property type="component" value="Unassembled WGS sequence"/>
</dbReference>
<keyword evidence="1" id="KW-1133">Transmembrane helix</keyword>
<dbReference type="RefSeq" id="WP_351979154.1">
    <property type="nucleotide sequence ID" value="NZ_JBEPBX010000055.1"/>
</dbReference>
<reference evidence="3 4" key="1">
    <citation type="submission" date="2024-06" db="EMBL/GenBank/DDBJ databases">
        <title>The Natural Products Discovery Center: Release of the First 8490 Sequenced Strains for Exploring Actinobacteria Biosynthetic Diversity.</title>
        <authorList>
            <person name="Kalkreuter E."/>
            <person name="Kautsar S.A."/>
            <person name="Yang D."/>
            <person name="Bader C.D."/>
            <person name="Teijaro C.N."/>
            <person name="Fluegel L."/>
            <person name="Davis C.M."/>
            <person name="Simpson J.R."/>
            <person name="Lauterbach L."/>
            <person name="Steele A.D."/>
            <person name="Gui C."/>
            <person name="Meng S."/>
            <person name="Li G."/>
            <person name="Viehrig K."/>
            <person name="Ye F."/>
            <person name="Su P."/>
            <person name="Kiefer A.F."/>
            <person name="Nichols A."/>
            <person name="Cepeda A.J."/>
            <person name="Yan W."/>
            <person name="Fan B."/>
            <person name="Jiang Y."/>
            <person name="Adhikari A."/>
            <person name="Zheng C.-J."/>
            <person name="Schuster L."/>
            <person name="Cowan T.M."/>
            <person name="Smanski M.J."/>
            <person name="Chevrette M.G."/>
            <person name="De Carvalho L.P.S."/>
            <person name="Shen B."/>
        </authorList>
    </citation>
    <scope>NUCLEOTIDE SEQUENCE [LARGE SCALE GENOMIC DNA]</scope>
    <source>
        <strain evidence="3 4">NPDC000837</strain>
    </source>
</reference>
<organism evidence="3 4">
    <name type="scientific">Streptomyces xantholiticus</name>
    <dbReference type="NCBI Taxonomy" id="68285"/>
    <lineage>
        <taxon>Bacteria</taxon>
        <taxon>Bacillati</taxon>
        <taxon>Actinomycetota</taxon>
        <taxon>Actinomycetes</taxon>
        <taxon>Kitasatosporales</taxon>
        <taxon>Streptomycetaceae</taxon>
        <taxon>Streptomyces</taxon>
    </lineage>
</organism>